<evidence type="ECO:0000313" key="1">
    <source>
        <dbReference type="EMBL" id="CAB4133314.1"/>
    </source>
</evidence>
<protein>
    <submittedName>
        <fullName evidence="1">Uncharacterized protein</fullName>
    </submittedName>
</protein>
<sequence length="62" mass="7011">MTTKALMGDCASCESSYNIQYQAELVSEDLPEHCPFCGEVIEDLVEDYIEDDVDELDTGEWD</sequence>
<proteinExistence type="predicted"/>
<organism evidence="1">
    <name type="scientific">uncultured Caudovirales phage</name>
    <dbReference type="NCBI Taxonomy" id="2100421"/>
    <lineage>
        <taxon>Viruses</taxon>
        <taxon>Duplodnaviria</taxon>
        <taxon>Heunggongvirae</taxon>
        <taxon>Uroviricota</taxon>
        <taxon>Caudoviricetes</taxon>
        <taxon>Peduoviridae</taxon>
        <taxon>Maltschvirus</taxon>
        <taxon>Maltschvirus maltsch</taxon>
    </lineage>
</organism>
<dbReference type="EMBL" id="LR796270">
    <property type="protein sequence ID" value="CAB4133314.1"/>
    <property type="molecule type" value="Genomic_DNA"/>
</dbReference>
<reference evidence="1" key="1">
    <citation type="submission" date="2020-04" db="EMBL/GenBank/DDBJ databases">
        <authorList>
            <person name="Chiriac C."/>
            <person name="Salcher M."/>
            <person name="Ghai R."/>
            <person name="Kavagutti S V."/>
        </authorList>
    </citation>
    <scope>NUCLEOTIDE SEQUENCE</scope>
</reference>
<gene>
    <name evidence="1" type="ORF">UFOVP250_119</name>
</gene>
<name>A0A6J5LFI0_9CAUD</name>
<accession>A0A6J5LFI0</accession>